<dbReference type="PROSITE" id="PS50076">
    <property type="entry name" value="DNAJ_2"/>
    <property type="match status" value="1"/>
</dbReference>
<sequence length="62" mass="6570">YAVLGVDPDASAEEVRAAYVSLAKEAHPDGGGSEERFQVLSRAYALLADAEARERYDSLGVG</sequence>
<dbReference type="STRING" id="2903.R1F598"/>
<dbReference type="InterPro" id="IPR052763">
    <property type="entry name" value="DnaJ_C4"/>
</dbReference>
<proteinExistence type="predicted"/>
<dbReference type="InterPro" id="IPR036869">
    <property type="entry name" value="J_dom_sf"/>
</dbReference>
<dbReference type="RefSeq" id="XP_005767873.1">
    <property type="nucleotide sequence ID" value="XM_005767816.1"/>
</dbReference>
<reference evidence="3" key="1">
    <citation type="journal article" date="2013" name="Nature">
        <title>Pan genome of the phytoplankton Emiliania underpins its global distribution.</title>
        <authorList>
            <person name="Read B.A."/>
            <person name="Kegel J."/>
            <person name="Klute M.J."/>
            <person name="Kuo A."/>
            <person name="Lefebvre S.C."/>
            <person name="Maumus F."/>
            <person name="Mayer C."/>
            <person name="Miller J."/>
            <person name="Monier A."/>
            <person name="Salamov A."/>
            <person name="Young J."/>
            <person name="Aguilar M."/>
            <person name="Claverie J.M."/>
            <person name="Frickenhaus S."/>
            <person name="Gonzalez K."/>
            <person name="Herman E.K."/>
            <person name="Lin Y.C."/>
            <person name="Napier J."/>
            <person name="Ogata H."/>
            <person name="Sarno A.F."/>
            <person name="Shmutz J."/>
            <person name="Schroeder D."/>
            <person name="de Vargas C."/>
            <person name="Verret F."/>
            <person name="von Dassow P."/>
            <person name="Valentin K."/>
            <person name="Van de Peer Y."/>
            <person name="Wheeler G."/>
            <person name="Dacks J.B."/>
            <person name="Delwiche C.F."/>
            <person name="Dyhrman S.T."/>
            <person name="Glockner G."/>
            <person name="John U."/>
            <person name="Richards T."/>
            <person name="Worden A.Z."/>
            <person name="Zhang X."/>
            <person name="Grigoriev I.V."/>
            <person name="Allen A.E."/>
            <person name="Bidle K."/>
            <person name="Borodovsky M."/>
            <person name="Bowler C."/>
            <person name="Brownlee C."/>
            <person name="Cock J.M."/>
            <person name="Elias M."/>
            <person name="Gladyshev V.N."/>
            <person name="Groth M."/>
            <person name="Guda C."/>
            <person name="Hadaegh A."/>
            <person name="Iglesias-Rodriguez M.D."/>
            <person name="Jenkins J."/>
            <person name="Jones B.M."/>
            <person name="Lawson T."/>
            <person name="Leese F."/>
            <person name="Lindquist E."/>
            <person name="Lobanov A."/>
            <person name="Lomsadze A."/>
            <person name="Malik S.B."/>
            <person name="Marsh M.E."/>
            <person name="Mackinder L."/>
            <person name="Mock T."/>
            <person name="Mueller-Roeber B."/>
            <person name="Pagarete A."/>
            <person name="Parker M."/>
            <person name="Probert I."/>
            <person name="Quesneville H."/>
            <person name="Raines C."/>
            <person name="Rensing S.A."/>
            <person name="Riano-Pachon D.M."/>
            <person name="Richier S."/>
            <person name="Rokitta S."/>
            <person name="Shiraiwa Y."/>
            <person name="Soanes D.M."/>
            <person name="van der Giezen M."/>
            <person name="Wahlund T.M."/>
            <person name="Williams B."/>
            <person name="Wilson W."/>
            <person name="Wolfe G."/>
            <person name="Wurch L.L."/>
        </authorList>
    </citation>
    <scope>NUCLEOTIDE SEQUENCE</scope>
</reference>
<protein>
    <recommendedName>
        <fullName evidence="1">J domain-containing protein</fullName>
    </recommendedName>
</protein>
<dbReference type="PANTHER" id="PTHR44825">
    <property type="match status" value="1"/>
</dbReference>
<name>A0A0D3IW09_EMIH1</name>
<organism evidence="2 3">
    <name type="scientific">Emiliania huxleyi (strain CCMP1516)</name>
    <dbReference type="NCBI Taxonomy" id="280463"/>
    <lineage>
        <taxon>Eukaryota</taxon>
        <taxon>Haptista</taxon>
        <taxon>Haptophyta</taxon>
        <taxon>Prymnesiophyceae</taxon>
        <taxon>Isochrysidales</taxon>
        <taxon>Noelaerhabdaceae</taxon>
        <taxon>Emiliania</taxon>
    </lineage>
</organism>
<dbReference type="CDD" id="cd06257">
    <property type="entry name" value="DnaJ"/>
    <property type="match status" value="1"/>
</dbReference>
<evidence type="ECO:0000313" key="2">
    <source>
        <dbReference type="EnsemblProtists" id="EOD15444"/>
    </source>
</evidence>
<keyword evidence="3" id="KW-1185">Reference proteome</keyword>
<evidence type="ECO:0000259" key="1">
    <source>
        <dbReference type="PROSITE" id="PS50076"/>
    </source>
</evidence>
<dbReference type="SUPFAM" id="SSF46565">
    <property type="entry name" value="Chaperone J-domain"/>
    <property type="match status" value="1"/>
</dbReference>
<dbReference type="PRINTS" id="PR00625">
    <property type="entry name" value="JDOMAIN"/>
</dbReference>
<dbReference type="EnsemblProtists" id="EOD15444">
    <property type="protein sequence ID" value="EOD15444"/>
    <property type="gene ID" value="EMIHUDRAFT_49763"/>
</dbReference>
<dbReference type="Gene3D" id="1.10.287.110">
    <property type="entry name" value="DnaJ domain"/>
    <property type="match status" value="1"/>
</dbReference>
<dbReference type="GeneID" id="17261594"/>
<dbReference type="EnsemblProtists" id="EOD30466">
    <property type="protein sequence ID" value="EOD30466"/>
    <property type="gene ID" value="EMIHUDRAFT_49772"/>
</dbReference>
<dbReference type="RefSeq" id="XP_005782895.1">
    <property type="nucleotide sequence ID" value="XM_005782838.1"/>
</dbReference>
<dbReference type="eggNOG" id="KOG0712">
    <property type="taxonomic scope" value="Eukaryota"/>
</dbReference>
<dbReference type="GeneID" id="17275739"/>
<dbReference type="PANTHER" id="PTHR44825:SF1">
    <property type="entry name" value="DNAJ HOMOLOG SUBFAMILY C MEMBER 4"/>
    <property type="match status" value="1"/>
</dbReference>
<dbReference type="Pfam" id="PF00226">
    <property type="entry name" value="DnaJ"/>
    <property type="match status" value="1"/>
</dbReference>
<reference evidence="2" key="2">
    <citation type="submission" date="2024-10" db="UniProtKB">
        <authorList>
            <consortium name="EnsemblProtists"/>
        </authorList>
    </citation>
    <scope>IDENTIFICATION</scope>
</reference>
<accession>A0A0D3IW09</accession>
<dbReference type="PROSITE" id="PS00636">
    <property type="entry name" value="DNAJ_1"/>
    <property type="match status" value="1"/>
</dbReference>
<dbReference type="PaxDb" id="2903-EOD15444"/>
<dbReference type="AlphaFoldDB" id="A0A0D3IW09"/>
<dbReference type="KEGG" id="ehx:EMIHUDRAFT_49772"/>
<feature type="domain" description="J" evidence="1">
    <location>
        <begin position="1"/>
        <end position="60"/>
    </location>
</feature>
<evidence type="ECO:0000313" key="3">
    <source>
        <dbReference type="Proteomes" id="UP000013827"/>
    </source>
</evidence>
<dbReference type="InterPro" id="IPR018253">
    <property type="entry name" value="DnaJ_domain_CS"/>
</dbReference>
<dbReference type="Proteomes" id="UP000013827">
    <property type="component" value="Unassembled WGS sequence"/>
</dbReference>
<dbReference type="HOGENOM" id="CLU_017633_18_2_1"/>
<dbReference type="KEGG" id="ehx:EMIHUDRAFT_49763"/>
<dbReference type="SMART" id="SM00271">
    <property type="entry name" value="DnaJ"/>
    <property type="match status" value="1"/>
</dbReference>
<dbReference type="InterPro" id="IPR001623">
    <property type="entry name" value="DnaJ_domain"/>
</dbReference>